<dbReference type="InterPro" id="IPR004360">
    <property type="entry name" value="Glyas_Fos-R_dOase_dom"/>
</dbReference>
<keyword evidence="3" id="KW-1185">Reference proteome</keyword>
<protein>
    <recommendedName>
        <fullName evidence="1">VOC domain-containing protein</fullName>
    </recommendedName>
</protein>
<evidence type="ECO:0000313" key="2">
    <source>
        <dbReference type="EMBL" id="MBB5706728.1"/>
    </source>
</evidence>
<dbReference type="PROSITE" id="PS51819">
    <property type="entry name" value="VOC"/>
    <property type="match status" value="1"/>
</dbReference>
<reference evidence="2 3" key="1">
    <citation type="submission" date="2020-08" db="EMBL/GenBank/DDBJ databases">
        <title>Genomic Encyclopedia of Type Strains, Phase IV (KMG-IV): sequencing the most valuable type-strain genomes for metagenomic binning, comparative biology and taxonomic classification.</title>
        <authorList>
            <person name="Goeker M."/>
        </authorList>
    </citation>
    <scope>NUCLEOTIDE SEQUENCE [LARGE SCALE GENOMIC DNA]</scope>
    <source>
        <strain evidence="2 3">DSM 27163</strain>
    </source>
</reference>
<feature type="domain" description="VOC" evidence="1">
    <location>
        <begin position="4"/>
        <end position="125"/>
    </location>
</feature>
<evidence type="ECO:0000313" key="3">
    <source>
        <dbReference type="Proteomes" id="UP000537161"/>
    </source>
</evidence>
<dbReference type="InterPro" id="IPR037523">
    <property type="entry name" value="VOC_core"/>
</dbReference>
<dbReference type="EMBL" id="JACIJH010000005">
    <property type="protein sequence ID" value="MBB5706728.1"/>
    <property type="molecule type" value="Genomic_DNA"/>
</dbReference>
<sequence>MDQAVHMLMVPAGDMETLRKFYIDGLGWRSWGPEVPGSLMLRAGTVVIVFVPRDYLAAESGIDLSAVPRAVNAIFVETKADVDTQFAKAIAVGATITSPIRDRDGGLYSGYFADPEGNGWEIVWSPVMRPGADGGLVLATPENT</sequence>
<proteinExistence type="predicted"/>
<dbReference type="AlphaFoldDB" id="A0A7W9B5S9"/>
<dbReference type="Gene3D" id="3.10.180.10">
    <property type="entry name" value="2,3-Dihydroxybiphenyl 1,2-Dioxygenase, domain 1"/>
    <property type="match status" value="1"/>
</dbReference>
<dbReference type="PANTHER" id="PTHR36503:SF1">
    <property type="entry name" value="BLR2520 PROTEIN"/>
    <property type="match status" value="1"/>
</dbReference>
<gene>
    <name evidence="2" type="ORF">FHR21_002085</name>
</gene>
<name>A0A7W9B5S9_9SPHN</name>
<comment type="caution">
    <text evidence="2">The sequence shown here is derived from an EMBL/GenBank/DDBJ whole genome shotgun (WGS) entry which is preliminary data.</text>
</comment>
<evidence type="ECO:0000259" key="1">
    <source>
        <dbReference type="PROSITE" id="PS51819"/>
    </source>
</evidence>
<dbReference type="Pfam" id="PF00903">
    <property type="entry name" value="Glyoxalase"/>
    <property type="match status" value="1"/>
</dbReference>
<organism evidence="2 3">
    <name type="scientific">Sphingopyxis panaciterrulae</name>
    <dbReference type="NCBI Taxonomy" id="462372"/>
    <lineage>
        <taxon>Bacteria</taxon>
        <taxon>Pseudomonadati</taxon>
        <taxon>Pseudomonadota</taxon>
        <taxon>Alphaproteobacteria</taxon>
        <taxon>Sphingomonadales</taxon>
        <taxon>Sphingomonadaceae</taxon>
        <taxon>Sphingopyxis</taxon>
    </lineage>
</organism>
<dbReference type="InterPro" id="IPR029068">
    <property type="entry name" value="Glyas_Bleomycin-R_OHBP_Dase"/>
</dbReference>
<dbReference type="Proteomes" id="UP000537161">
    <property type="component" value="Unassembled WGS sequence"/>
</dbReference>
<dbReference type="SUPFAM" id="SSF54593">
    <property type="entry name" value="Glyoxalase/Bleomycin resistance protein/Dihydroxybiphenyl dioxygenase"/>
    <property type="match status" value="1"/>
</dbReference>
<dbReference type="RefSeq" id="WP_184097894.1">
    <property type="nucleotide sequence ID" value="NZ_JACIJH010000005.1"/>
</dbReference>
<accession>A0A7W9B5S9</accession>
<dbReference type="PANTHER" id="PTHR36503">
    <property type="entry name" value="BLR2520 PROTEIN"/>
    <property type="match status" value="1"/>
</dbReference>